<dbReference type="SUPFAM" id="SSF64268">
    <property type="entry name" value="PX domain"/>
    <property type="match status" value="1"/>
</dbReference>
<feature type="region of interest" description="Disordered" evidence="9">
    <location>
        <begin position="456"/>
        <end position="484"/>
    </location>
</feature>
<keyword evidence="3" id="KW-0479">Metal-binding</keyword>
<feature type="transmembrane region" description="Helical" evidence="10">
    <location>
        <begin position="1595"/>
        <end position="1617"/>
    </location>
</feature>
<dbReference type="PANTHER" id="PTHR24092:SF218">
    <property type="entry name" value="PHOSPHOLIPID-TRANSPORTING ATPASE"/>
    <property type="match status" value="1"/>
</dbReference>
<dbReference type="InParanoid" id="A0A0V0QFA0"/>
<keyword evidence="13" id="KW-1185">Reference proteome</keyword>
<dbReference type="NCBIfam" id="TIGR01494">
    <property type="entry name" value="ATPase_P-type"/>
    <property type="match status" value="1"/>
</dbReference>
<dbReference type="SFLD" id="SFLDS00003">
    <property type="entry name" value="Haloacid_Dehalogenase"/>
    <property type="match status" value="1"/>
</dbReference>
<evidence type="ECO:0000256" key="6">
    <source>
        <dbReference type="ARBA" id="ARBA00022989"/>
    </source>
</evidence>
<evidence type="ECO:0000256" key="10">
    <source>
        <dbReference type="SAM" id="Phobius"/>
    </source>
</evidence>
<dbReference type="GO" id="GO:0035091">
    <property type="term" value="F:phosphatidylinositol binding"/>
    <property type="evidence" value="ECO:0007669"/>
    <property type="project" value="InterPro"/>
</dbReference>
<dbReference type="InterPro" id="IPR001683">
    <property type="entry name" value="PX_dom"/>
</dbReference>
<dbReference type="GO" id="GO:0140326">
    <property type="term" value="F:ATPase-coupled intramembrane lipid transporter activity"/>
    <property type="evidence" value="ECO:0007669"/>
    <property type="project" value="TreeGrafter"/>
</dbReference>
<feature type="region of interest" description="Disordered" evidence="9">
    <location>
        <begin position="1867"/>
        <end position="1890"/>
    </location>
</feature>
<proteinExistence type="predicted"/>
<dbReference type="Pfam" id="PF16212">
    <property type="entry name" value="PhoLip_ATPase_C"/>
    <property type="match status" value="1"/>
</dbReference>
<dbReference type="InterPro" id="IPR036871">
    <property type="entry name" value="PX_dom_sf"/>
</dbReference>
<evidence type="ECO:0000256" key="1">
    <source>
        <dbReference type="ARBA" id="ARBA00004141"/>
    </source>
</evidence>
<dbReference type="GO" id="GO:0005524">
    <property type="term" value="F:ATP binding"/>
    <property type="evidence" value="ECO:0007669"/>
    <property type="project" value="InterPro"/>
</dbReference>
<evidence type="ECO:0000256" key="4">
    <source>
        <dbReference type="ARBA" id="ARBA00022842"/>
    </source>
</evidence>
<comment type="caution">
    <text evidence="12">The sequence shown here is derived from an EMBL/GenBank/DDBJ whole genome shotgun (WGS) entry which is preliminary data.</text>
</comment>
<dbReference type="OrthoDB" id="377733at2759"/>
<dbReference type="InterPro" id="IPR036412">
    <property type="entry name" value="HAD-like_sf"/>
</dbReference>
<dbReference type="SUPFAM" id="SSF81653">
    <property type="entry name" value="Calcium ATPase, transduction domain A"/>
    <property type="match status" value="1"/>
</dbReference>
<dbReference type="Gene3D" id="2.70.150.10">
    <property type="entry name" value="Calcium-transporting ATPase, cytoplasmic transduction domain A"/>
    <property type="match status" value="1"/>
</dbReference>
<gene>
    <name evidence="12" type="ORF">PPERSA_02003</name>
</gene>
<feature type="domain" description="PX" evidence="11">
    <location>
        <begin position="52"/>
        <end position="181"/>
    </location>
</feature>
<reference evidence="12 13" key="1">
    <citation type="journal article" date="2015" name="Sci. Rep.">
        <title>Genome of the facultative scuticociliatosis pathogen Pseudocohnilembus persalinus provides insight into its virulence through horizontal gene transfer.</title>
        <authorList>
            <person name="Xiong J."/>
            <person name="Wang G."/>
            <person name="Cheng J."/>
            <person name="Tian M."/>
            <person name="Pan X."/>
            <person name="Warren A."/>
            <person name="Jiang C."/>
            <person name="Yuan D."/>
            <person name="Miao W."/>
        </authorList>
    </citation>
    <scope>NUCLEOTIDE SEQUENCE [LARGE SCALE GENOMIC DNA]</scope>
    <source>
        <strain evidence="12">36N120E</strain>
    </source>
</reference>
<dbReference type="Gene3D" id="3.30.1520.10">
    <property type="entry name" value="Phox-like domain"/>
    <property type="match status" value="1"/>
</dbReference>
<dbReference type="PROSITE" id="PS50195">
    <property type="entry name" value="PX"/>
    <property type="match status" value="1"/>
</dbReference>
<dbReference type="PROSITE" id="PS00154">
    <property type="entry name" value="ATPASE_E1_E2"/>
    <property type="match status" value="1"/>
</dbReference>
<keyword evidence="6 10" id="KW-1133">Transmembrane helix</keyword>
<feature type="transmembrane region" description="Helical" evidence="10">
    <location>
        <begin position="820"/>
        <end position="842"/>
    </location>
</feature>
<dbReference type="PANTHER" id="PTHR24092">
    <property type="entry name" value="PROBABLE PHOSPHOLIPID-TRANSPORTING ATPASE"/>
    <property type="match status" value="1"/>
</dbReference>
<evidence type="ECO:0000256" key="2">
    <source>
        <dbReference type="ARBA" id="ARBA00022692"/>
    </source>
</evidence>
<feature type="coiled-coil region" evidence="8">
    <location>
        <begin position="368"/>
        <end position="421"/>
    </location>
</feature>
<dbReference type="InterPro" id="IPR023298">
    <property type="entry name" value="ATPase_P-typ_TM_dom_sf"/>
</dbReference>
<evidence type="ECO:0000259" key="11">
    <source>
        <dbReference type="PROSITE" id="PS50195"/>
    </source>
</evidence>
<dbReference type="InterPro" id="IPR044492">
    <property type="entry name" value="P_typ_ATPase_HD_dom"/>
</dbReference>
<dbReference type="EMBL" id="LDAU01000181">
    <property type="protein sequence ID" value="KRX00824.1"/>
    <property type="molecule type" value="Genomic_DNA"/>
</dbReference>
<dbReference type="InterPro" id="IPR032630">
    <property type="entry name" value="P_typ_ATPase_c"/>
</dbReference>
<dbReference type="GO" id="GO:0045332">
    <property type="term" value="P:phospholipid translocation"/>
    <property type="evidence" value="ECO:0007669"/>
    <property type="project" value="TreeGrafter"/>
</dbReference>
<keyword evidence="5" id="KW-1278">Translocase</keyword>
<organism evidence="12 13">
    <name type="scientific">Pseudocohnilembus persalinus</name>
    <name type="common">Ciliate</name>
    <dbReference type="NCBI Taxonomy" id="266149"/>
    <lineage>
        <taxon>Eukaryota</taxon>
        <taxon>Sar</taxon>
        <taxon>Alveolata</taxon>
        <taxon>Ciliophora</taxon>
        <taxon>Intramacronucleata</taxon>
        <taxon>Oligohymenophorea</taxon>
        <taxon>Scuticociliatia</taxon>
        <taxon>Philasterida</taxon>
        <taxon>Pseudocohnilembidae</taxon>
        <taxon>Pseudocohnilembus</taxon>
    </lineage>
</organism>
<dbReference type="InterPro" id="IPR008250">
    <property type="entry name" value="ATPase_P-typ_transduc_dom_A_sf"/>
</dbReference>
<dbReference type="Pfam" id="PF00787">
    <property type="entry name" value="PX"/>
    <property type="match status" value="1"/>
</dbReference>
<feature type="region of interest" description="Disordered" evidence="9">
    <location>
        <begin position="2055"/>
        <end position="2076"/>
    </location>
</feature>
<feature type="transmembrane region" description="Helical" evidence="10">
    <location>
        <begin position="1514"/>
        <end position="1535"/>
    </location>
</feature>
<evidence type="ECO:0000313" key="12">
    <source>
        <dbReference type="EMBL" id="KRX00824.1"/>
    </source>
</evidence>
<feature type="transmembrane region" description="Helical" evidence="10">
    <location>
        <begin position="1708"/>
        <end position="1726"/>
    </location>
</feature>
<keyword evidence="7 10" id="KW-0472">Membrane</keyword>
<keyword evidence="4" id="KW-0460">Magnesium</keyword>
<comment type="subcellular location">
    <subcellularLocation>
        <location evidence="1">Membrane</location>
        <topology evidence="1">Multi-pass membrane protein</topology>
    </subcellularLocation>
</comment>
<dbReference type="SMART" id="SM00312">
    <property type="entry name" value="PX"/>
    <property type="match status" value="1"/>
</dbReference>
<evidence type="ECO:0000256" key="7">
    <source>
        <dbReference type="ARBA" id="ARBA00023136"/>
    </source>
</evidence>
<dbReference type="SUPFAM" id="SSF56784">
    <property type="entry name" value="HAD-like"/>
    <property type="match status" value="1"/>
</dbReference>
<evidence type="ECO:0000313" key="13">
    <source>
        <dbReference type="Proteomes" id="UP000054937"/>
    </source>
</evidence>
<feature type="compositionally biased region" description="Low complexity" evidence="9">
    <location>
        <begin position="471"/>
        <end position="483"/>
    </location>
</feature>
<feature type="transmembrane region" description="Helical" evidence="10">
    <location>
        <begin position="1665"/>
        <end position="1688"/>
    </location>
</feature>
<accession>A0A0V0QFA0</accession>
<evidence type="ECO:0000256" key="5">
    <source>
        <dbReference type="ARBA" id="ARBA00022967"/>
    </source>
</evidence>
<dbReference type="Gene3D" id="3.40.1110.10">
    <property type="entry name" value="Calcium-transporting ATPase, cytoplasmic domain N"/>
    <property type="match status" value="1"/>
</dbReference>
<name>A0A0V0QFA0_PSEPJ</name>
<feature type="compositionally biased region" description="Low complexity" evidence="9">
    <location>
        <begin position="1872"/>
        <end position="1890"/>
    </location>
</feature>
<dbReference type="SUPFAM" id="SSF81660">
    <property type="entry name" value="Metal cation-transporting ATPase, ATP-binding domain N"/>
    <property type="match status" value="1"/>
</dbReference>
<keyword evidence="8" id="KW-0175">Coiled coil</keyword>
<protein>
    <submittedName>
        <fullName evidence="12">P-type ATPase, cytoplasmic domain N</fullName>
    </submittedName>
</protein>
<dbReference type="InterPro" id="IPR023299">
    <property type="entry name" value="ATPase_P-typ_cyto_dom_N"/>
</dbReference>
<keyword evidence="2 10" id="KW-0812">Transmembrane</keyword>
<dbReference type="SUPFAM" id="SSF81665">
    <property type="entry name" value="Calcium ATPase, transmembrane domain M"/>
    <property type="match status" value="1"/>
</dbReference>
<dbReference type="InterPro" id="IPR023214">
    <property type="entry name" value="HAD_sf"/>
</dbReference>
<dbReference type="GO" id="GO:0016887">
    <property type="term" value="F:ATP hydrolysis activity"/>
    <property type="evidence" value="ECO:0007669"/>
    <property type="project" value="InterPro"/>
</dbReference>
<evidence type="ECO:0000256" key="3">
    <source>
        <dbReference type="ARBA" id="ARBA00022723"/>
    </source>
</evidence>
<dbReference type="GO" id="GO:0005886">
    <property type="term" value="C:plasma membrane"/>
    <property type="evidence" value="ECO:0007669"/>
    <property type="project" value="TreeGrafter"/>
</dbReference>
<dbReference type="SFLD" id="SFLDF00027">
    <property type="entry name" value="p-type_atpase"/>
    <property type="match status" value="1"/>
</dbReference>
<dbReference type="GO" id="GO:0046872">
    <property type="term" value="F:metal ion binding"/>
    <property type="evidence" value="ECO:0007669"/>
    <property type="project" value="UniProtKB-KW"/>
</dbReference>
<dbReference type="Pfam" id="PF16209">
    <property type="entry name" value="PhoLip_ATPase_N"/>
    <property type="match status" value="1"/>
</dbReference>
<dbReference type="Gene3D" id="3.40.50.1000">
    <property type="entry name" value="HAD superfamily/HAD-like"/>
    <property type="match status" value="1"/>
</dbReference>
<evidence type="ECO:0000256" key="8">
    <source>
        <dbReference type="SAM" id="Coils"/>
    </source>
</evidence>
<dbReference type="InterPro" id="IPR032631">
    <property type="entry name" value="P-type_ATPase_N"/>
</dbReference>
<sequence length="2076" mass="243095">MEMNQNNQLGNQYPSLEDSFEKEQIKSNNDFSQEQDQDVNVMMEQKPFKKKFESAVVLDEIINKQYLQVSTYYFQIQVTLIGKDVKEIVERRYSDFEWLYNQLKFMYPGYIVPPKPEKDLQTKFNYGGIFGDKKSENPEDLDTNKLRRAFFQIFLNVVINHKVLSQSKDLDAFLLEPRSALERWQKDSEYTQSQESYVDIVYKNFKWVSNKIGFGKTTNENYLNDDPDIQEDDQFEENNLASEEEFKKYQSLFELQKNKINNVFNTFQALFEYMKKSGENLGEAKSIFENLNKLNQEDQGLESFDDGNEIENNQYNEKEEENKDQEDYFKDLIQSCSKGHELQLENHKKLYLEIQLPLRGYVEYYEECLNVIKERQTLINDINQLKDELKLQGGQETKKKIQFKRARLQQLVKNFRQEKDQFNSGVERKVEELIRKFSENQQVFSQNIKIVQMANNQEDSKSQLKRKKSSGKNNNSNNNKQQNTTIDVYLNDRKKNLQNHSIDNSINTCKYTWWNFLPKSILIQFMRAANIYFLLSAILTSIDAISTISPLTAIAPLALVLACSLVREAIEEHKRIQNDRQVNDQYALVYNDKQKKFVRIQWKNLLVGDIVKIFKNEMICADLLMLSTSDTSTGLGYVETANLDGERNLKTRNSIEKVHRFLQHNSIANMEAKINCDKPNHNIHSFKGTADFTLKFSGENQVLQENLSTKLSNDNVLLRATILKNVDEAIGMIIYAGKHTKIMQNQREVRVKISSIERTFNYIIIITFLLQQILQAIMSIGSYYIRKQQFKEGDGAPEHFYLYPFADETYGPTTTALLSYASYFILLGSFIPISLIISLEAIKLIQSFFIESDSQMVYKEENFDPKVLNTTINEQLGLIDYVFTDKTGTLTSNNMVFTGCCIDKIQFTTEGLKSFVKDNFDSIVEKPSHEKFLNYFLCLSLAHDCVLDLEFDPEKQKERYQGSSPDEVCLVEVMNNLGFEFQKRTQDSIFLKMNGEQRIFEFLRKIEFSSERKRMSIIIRDPIKDKIILFTKGADSYLLPNLDKQLEEVNETILVKDSLEQFSKEGLRTLVLGKRDLSAQYYKDWSEQMDLALKLGFEKASQNNNNNLKEGINQNININKEKKRKRHGKAQDVVEINNLWQFLEIQEGNKVWKFYEEVDIQNMLESCYMNQKDYQDININNNYIEFWFDYENQEYFCYLNKDFNNKVYIRRIKSVEELEDEIEVQLELLGCTAVEDKLQLGVPETLQDLQKAGIKVWMLTGDKLETAKNIGYLSNLLTQTSKIYLLKNDQKVDTLKLRQELGLDKNQIGISNNQFFSNKNLNKINQQELKERNQKIQEYLENDYIQSNNSFNDKNNQGLSGQVMSMNENEMSQDIFSRITQAKKNENQPKIYDKFDLLIEGSCIHQILDSRDCQKEFKKLIPQLATVICYRSTPNQKAQMVRFVKKKLGKITLAIGDGGNDVNMIQEAHVGVGIIGKEGNQAAQASDYYFGQFRFLWRLVFFHGRHNLRRITYFINYFFFKNFIFSITQILFGFYNMYSAQSFWDDGYLLNFNSIVTCIAPLYVGIWDKDLDPNISRRIYQKFPRLYKETKRQDLFSFVCFFKWFFAGLFFSVMFFFVSVYSYQYNYYMYDGKNADLWRISVSSYFTTVLFVYLVLFLHTNQYTWLTLVLYVPLSLNVFFPAFVWIWSSVTTGYLEERLWEDLADPQLWINVVLLVGVGGLIVFFLRSMRQNFFPTLADKIVLWQVKDRKGKKGEPFNFYYPNYNNEAEVQEENDNLQQIKGLQRNKSSIMDPDQIQVDVKSNGYHNKIENKRIGSDKNSVGNNLNNLNYITNGIGNYSSNVQYNDNYNGNNVQVKKRSKMSVDLGNQENRQSSGKQMQKSQQQQQGYIKSYSQNTKIRRSSMGKQMKNGSGVYIQKNVQNANNKSVKNSVSVIQNPKYNSNKNDYKSIQNQNIQQTNNNNSNNCWIDNFEGKKSQNFSQNNIKNQDVRDISKMGRKGSGLSQQSQGILKQKTIQQQNQSQQLNQYQQQEREIKSVNQKLQFQLDQEEDFGEIDIVEHNDENKHDFFNQKNKDVAK</sequence>
<feature type="transmembrane region" description="Helical" evidence="10">
    <location>
        <begin position="760"/>
        <end position="785"/>
    </location>
</feature>
<evidence type="ECO:0000256" key="9">
    <source>
        <dbReference type="SAM" id="MobiDB-lite"/>
    </source>
</evidence>
<dbReference type="Pfam" id="PF00702">
    <property type="entry name" value="Hydrolase"/>
    <property type="match status" value="1"/>
</dbReference>
<feature type="transmembrane region" description="Helical" evidence="10">
    <location>
        <begin position="1637"/>
        <end position="1658"/>
    </location>
</feature>
<dbReference type="InterPro" id="IPR001757">
    <property type="entry name" value="P_typ_ATPase"/>
</dbReference>
<feature type="coiled-coil region" evidence="8">
    <location>
        <begin position="2009"/>
        <end position="2046"/>
    </location>
</feature>
<dbReference type="InterPro" id="IPR018303">
    <property type="entry name" value="ATPase_P-typ_P_site"/>
</dbReference>
<dbReference type="Proteomes" id="UP000054937">
    <property type="component" value="Unassembled WGS sequence"/>
</dbReference>
<dbReference type="SFLD" id="SFLDG00002">
    <property type="entry name" value="C1.7:_P-type_atpase_like"/>
    <property type="match status" value="1"/>
</dbReference>